<evidence type="ECO:0000313" key="2">
    <source>
        <dbReference type="Proteomes" id="UP000016930"/>
    </source>
</evidence>
<accession>M2Q064</accession>
<name>M2Q064_CERS8</name>
<dbReference type="HOGENOM" id="CLU_2996362_0_0_1"/>
<protein>
    <submittedName>
        <fullName evidence="1">Uncharacterized protein</fullName>
    </submittedName>
</protein>
<gene>
    <name evidence="1" type="ORF">CERSUDRAFT_101702</name>
</gene>
<dbReference type="Proteomes" id="UP000016930">
    <property type="component" value="Unassembled WGS sequence"/>
</dbReference>
<dbReference type="AlphaFoldDB" id="M2Q064"/>
<proteinExistence type="predicted"/>
<organism evidence="1 2">
    <name type="scientific">Ceriporiopsis subvermispora (strain B)</name>
    <name type="common">White-rot fungus</name>
    <name type="synonym">Gelatoporia subvermispora</name>
    <dbReference type="NCBI Taxonomy" id="914234"/>
    <lineage>
        <taxon>Eukaryota</taxon>
        <taxon>Fungi</taxon>
        <taxon>Dikarya</taxon>
        <taxon>Basidiomycota</taxon>
        <taxon>Agaricomycotina</taxon>
        <taxon>Agaricomycetes</taxon>
        <taxon>Polyporales</taxon>
        <taxon>Gelatoporiaceae</taxon>
        <taxon>Gelatoporia</taxon>
    </lineage>
</organism>
<sequence>MSYGKIAIMLRQFQFVQLQRKSPCGITSEFGWSVVIADRLRGLQLDFELGRGVPPPC</sequence>
<dbReference type="EMBL" id="KB446475">
    <property type="protein sequence ID" value="EMD30263.1"/>
    <property type="molecule type" value="Genomic_DNA"/>
</dbReference>
<reference evidence="1 2" key="1">
    <citation type="journal article" date="2012" name="Proc. Natl. Acad. Sci. U.S.A.">
        <title>Comparative genomics of Ceriporiopsis subvermispora and Phanerochaete chrysosporium provide insight into selective ligninolysis.</title>
        <authorList>
            <person name="Fernandez-Fueyo E."/>
            <person name="Ruiz-Duenas F.J."/>
            <person name="Ferreira P."/>
            <person name="Floudas D."/>
            <person name="Hibbett D.S."/>
            <person name="Canessa P."/>
            <person name="Larrondo L.F."/>
            <person name="James T.Y."/>
            <person name="Seelenfreund D."/>
            <person name="Lobos S."/>
            <person name="Polanco R."/>
            <person name="Tello M."/>
            <person name="Honda Y."/>
            <person name="Watanabe T."/>
            <person name="Watanabe T."/>
            <person name="Ryu J.S."/>
            <person name="Kubicek C.P."/>
            <person name="Schmoll M."/>
            <person name="Gaskell J."/>
            <person name="Hammel K.E."/>
            <person name="St John F.J."/>
            <person name="Vanden Wymelenberg A."/>
            <person name="Sabat G."/>
            <person name="Splinter BonDurant S."/>
            <person name="Syed K."/>
            <person name="Yadav J.S."/>
            <person name="Doddapaneni H."/>
            <person name="Subramanian V."/>
            <person name="Lavin J.L."/>
            <person name="Oguiza J.A."/>
            <person name="Perez G."/>
            <person name="Pisabarro A.G."/>
            <person name="Ramirez L."/>
            <person name="Santoyo F."/>
            <person name="Master E."/>
            <person name="Coutinho P.M."/>
            <person name="Henrissat B."/>
            <person name="Lombard V."/>
            <person name="Magnuson J.K."/>
            <person name="Kuees U."/>
            <person name="Hori C."/>
            <person name="Igarashi K."/>
            <person name="Samejima M."/>
            <person name="Held B.W."/>
            <person name="Barry K.W."/>
            <person name="LaButti K.M."/>
            <person name="Lapidus A."/>
            <person name="Lindquist E.A."/>
            <person name="Lucas S.M."/>
            <person name="Riley R."/>
            <person name="Salamov A.A."/>
            <person name="Hoffmeister D."/>
            <person name="Schwenk D."/>
            <person name="Hadar Y."/>
            <person name="Yarden O."/>
            <person name="de Vries R.P."/>
            <person name="Wiebenga A."/>
            <person name="Stenlid J."/>
            <person name="Eastwood D."/>
            <person name="Grigoriev I.V."/>
            <person name="Berka R.M."/>
            <person name="Blanchette R.A."/>
            <person name="Kersten P."/>
            <person name="Martinez A.T."/>
            <person name="Vicuna R."/>
            <person name="Cullen D."/>
        </authorList>
    </citation>
    <scope>NUCLEOTIDE SEQUENCE [LARGE SCALE GENOMIC DNA]</scope>
    <source>
        <strain evidence="1 2">B</strain>
    </source>
</reference>
<keyword evidence="2" id="KW-1185">Reference proteome</keyword>
<evidence type="ECO:0000313" key="1">
    <source>
        <dbReference type="EMBL" id="EMD30263.1"/>
    </source>
</evidence>